<gene>
    <name evidence="1" type="ORF">PEPS_30140</name>
</gene>
<evidence type="ECO:0000313" key="2">
    <source>
        <dbReference type="Proteomes" id="UP001354989"/>
    </source>
</evidence>
<keyword evidence="2" id="KW-1185">Reference proteome</keyword>
<keyword evidence="1" id="KW-0614">Plasmid</keyword>
<dbReference type="EMBL" id="AP025293">
    <property type="protein sequence ID" value="BDD00734.1"/>
    <property type="molecule type" value="Genomic_DNA"/>
</dbReference>
<dbReference type="Proteomes" id="UP001354989">
    <property type="component" value="Plasmid pPP1"/>
</dbReference>
<accession>A0ABM7VIY2</accession>
<reference evidence="1 2" key="1">
    <citation type="submission" date="2021-12" db="EMBL/GenBank/DDBJ databases">
        <title>Genome sequencing of bacteria with rrn-lacking chromosome and rrn-plasmid.</title>
        <authorList>
            <person name="Anda M."/>
            <person name="Iwasaki W."/>
        </authorList>
    </citation>
    <scope>NUCLEOTIDE SEQUENCE [LARGE SCALE GENOMIC DNA]</scope>
    <source>
        <strain evidence="1 2">NBRC 101262</strain>
        <plasmid evidence="1 2">pPP1</plasmid>
    </source>
</reference>
<sequence length="58" mass="6548">MNTPKPTTTPKRNSSRLVVSVKVKYFWGEIIDVQVGYFRGPGAKKLCLPLPYDPLDPQ</sequence>
<geneLocation type="plasmid" evidence="1 2">
    <name>pPP1</name>
</geneLocation>
<name>A0ABM7VIY2_9BACT</name>
<proteinExistence type="predicted"/>
<evidence type="ECO:0000313" key="1">
    <source>
        <dbReference type="EMBL" id="BDD00734.1"/>
    </source>
</evidence>
<protein>
    <submittedName>
        <fullName evidence="1">Uncharacterized protein</fullName>
    </submittedName>
</protein>
<organism evidence="1 2">
    <name type="scientific">Persicobacter psychrovividus</name>
    <dbReference type="NCBI Taxonomy" id="387638"/>
    <lineage>
        <taxon>Bacteria</taxon>
        <taxon>Pseudomonadati</taxon>
        <taxon>Bacteroidota</taxon>
        <taxon>Cytophagia</taxon>
        <taxon>Cytophagales</taxon>
        <taxon>Persicobacteraceae</taxon>
        <taxon>Persicobacter</taxon>
    </lineage>
</organism>